<dbReference type="NCBIfam" id="TIGR00048">
    <property type="entry name" value="rRNA_mod_RlmN"/>
    <property type="match status" value="1"/>
</dbReference>
<evidence type="ECO:0000313" key="17">
    <source>
        <dbReference type="Proteomes" id="UP001164459"/>
    </source>
</evidence>
<evidence type="ECO:0000256" key="1">
    <source>
        <dbReference type="ARBA" id="ARBA00004496"/>
    </source>
</evidence>
<keyword evidence="12 13" id="KW-1015">Disulfide bond</keyword>
<dbReference type="InterPro" id="IPR040072">
    <property type="entry name" value="Methyltransferase_A"/>
</dbReference>
<feature type="region of interest" description="Disordered" evidence="14">
    <location>
        <begin position="352"/>
        <end position="373"/>
    </location>
</feature>
<dbReference type="RefSeq" id="WP_269034365.1">
    <property type="nucleotide sequence ID" value="NZ_CP114040.1"/>
</dbReference>
<dbReference type="InterPro" id="IPR013785">
    <property type="entry name" value="Aldolase_TIM"/>
</dbReference>
<dbReference type="PANTHER" id="PTHR30544">
    <property type="entry name" value="23S RRNA METHYLTRANSFERASE"/>
    <property type="match status" value="1"/>
</dbReference>
<keyword evidence="10 13" id="KW-0408">Iron</keyword>
<keyword evidence="3 13" id="KW-0004">4Fe-4S</keyword>
<dbReference type="Proteomes" id="UP001164459">
    <property type="component" value="Chromosome"/>
</dbReference>
<keyword evidence="5 13" id="KW-0698">rRNA processing</keyword>
<comment type="miscellaneous">
    <text evidence="13">Reaction proceeds by a ping-pong mechanism involving intermediate methylation of a conserved cysteine residue.</text>
</comment>
<dbReference type="InterPro" id="IPR006638">
    <property type="entry name" value="Elp3/MiaA/NifB-like_rSAM"/>
</dbReference>
<evidence type="ECO:0000256" key="7">
    <source>
        <dbReference type="ARBA" id="ARBA00022679"/>
    </source>
</evidence>
<protein>
    <recommendedName>
        <fullName evidence="13">Probable dual-specificity RNA methyltransferase RlmN</fullName>
        <ecNumber evidence="13">2.1.1.192</ecNumber>
    </recommendedName>
    <alternativeName>
        <fullName evidence="13">23S rRNA (adenine(2503)-C(2))-methyltransferase</fullName>
    </alternativeName>
    <alternativeName>
        <fullName evidence="13">23S rRNA m2A2503 methyltransferase</fullName>
    </alternativeName>
    <alternativeName>
        <fullName evidence="13">Ribosomal RNA large subunit methyltransferase N</fullName>
    </alternativeName>
    <alternativeName>
        <fullName evidence="13">tRNA (adenine(37)-C(2))-methyltransferase</fullName>
    </alternativeName>
    <alternativeName>
        <fullName evidence="13">tRNA m2A37 methyltransferase</fullName>
    </alternativeName>
</protein>
<evidence type="ECO:0000256" key="13">
    <source>
        <dbReference type="HAMAP-Rule" id="MF_01849"/>
    </source>
</evidence>
<evidence type="ECO:0000256" key="14">
    <source>
        <dbReference type="SAM" id="MobiDB-lite"/>
    </source>
</evidence>
<dbReference type="InterPro" id="IPR027492">
    <property type="entry name" value="RNA_MTrfase_RlmN"/>
</dbReference>
<keyword evidence="7 13" id="KW-0808">Transferase</keyword>
<feature type="binding site" evidence="13">
    <location>
        <begin position="229"/>
        <end position="231"/>
    </location>
    <ligand>
        <name>S-adenosyl-L-methionine</name>
        <dbReference type="ChEBI" id="CHEBI:59789"/>
    </ligand>
</feature>
<evidence type="ECO:0000256" key="5">
    <source>
        <dbReference type="ARBA" id="ARBA00022552"/>
    </source>
</evidence>
<evidence type="ECO:0000313" key="16">
    <source>
        <dbReference type="EMBL" id="WAS92013.1"/>
    </source>
</evidence>
<feature type="binding site" evidence="13">
    <location>
        <position position="131"/>
    </location>
    <ligand>
        <name>[4Fe-4S] cluster</name>
        <dbReference type="ChEBI" id="CHEBI:49883"/>
        <note>4Fe-4S-S-AdoMet</note>
    </ligand>
</feature>
<organism evidence="16 17">
    <name type="scientific">Nannocystis punicea</name>
    <dbReference type="NCBI Taxonomy" id="2995304"/>
    <lineage>
        <taxon>Bacteria</taxon>
        <taxon>Pseudomonadati</taxon>
        <taxon>Myxococcota</taxon>
        <taxon>Polyangia</taxon>
        <taxon>Nannocystales</taxon>
        <taxon>Nannocystaceae</taxon>
        <taxon>Nannocystis</taxon>
    </lineage>
</organism>
<keyword evidence="8 13" id="KW-0949">S-adenosyl-L-methionine</keyword>
<keyword evidence="13" id="KW-0819">tRNA processing</keyword>
<dbReference type="CDD" id="cd01335">
    <property type="entry name" value="Radical_SAM"/>
    <property type="match status" value="1"/>
</dbReference>
<comment type="catalytic activity">
    <reaction evidence="13">
        <text>adenosine(37) in tRNA + 2 reduced [2Fe-2S]-[ferredoxin] + 2 S-adenosyl-L-methionine = 2-methyladenosine(37) in tRNA + 5'-deoxyadenosine + L-methionine + 2 oxidized [2Fe-2S]-[ferredoxin] + S-adenosyl-L-homocysteine</text>
        <dbReference type="Rhea" id="RHEA:43332"/>
        <dbReference type="Rhea" id="RHEA-COMP:10000"/>
        <dbReference type="Rhea" id="RHEA-COMP:10001"/>
        <dbReference type="Rhea" id="RHEA-COMP:10162"/>
        <dbReference type="Rhea" id="RHEA-COMP:10485"/>
        <dbReference type="ChEBI" id="CHEBI:17319"/>
        <dbReference type="ChEBI" id="CHEBI:33737"/>
        <dbReference type="ChEBI" id="CHEBI:33738"/>
        <dbReference type="ChEBI" id="CHEBI:57844"/>
        <dbReference type="ChEBI" id="CHEBI:57856"/>
        <dbReference type="ChEBI" id="CHEBI:59789"/>
        <dbReference type="ChEBI" id="CHEBI:74411"/>
        <dbReference type="ChEBI" id="CHEBI:74497"/>
        <dbReference type="EC" id="2.1.1.192"/>
    </reaction>
</comment>
<keyword evidence="6 13" id="KW-0489">Methyltransferase</keyword>
<dbReference type="Pfam" id="PF04055">
    <property type="entry name" value="Radical_SAM"/>
    <property type="match status" value="1"/>
</dbReference>
<comment type="subcellular location">
    <subcellularLocation>
        <location evidence="1 13">Cytoplasm</location>
    </subcellularLocation>
</comment>
<dbReference type="GO" id="GO:0008168">
    <property type="term" value="F:methyltransferase activity"/>
    <property type="evidence" value="ECO:0007669"/>
    <property type="project" value="UniProtKB-KW"/>
</dbReference>
<evidence type="ECO:0000256" key="11">
    <source>
        <dbReference type="ARBA" id="ARBA00023014"/>
    </source>
</evidence>
<evidence type="ECO:0000256" key="9">
    <source>
        <dbReference type="ARBA" id="ARBA00022723"/>
    </source>
</evidence>
<comment type="function">
    <text evidence="13">Specifically methylates position 2 of adenine 2503 in 23S rRNA and position 2 of adenine 37 in tRNAs.</text>
</comment>
<evidence type="ECO:0000256" key="10">
    <source>
        <dbReference type="ARBA" id="ARBA00023004"/>
    </source>
</evidence>
<dbReference type="InterPro" id="IPR058240">
    <property type="entry name" value="rSAM_sf"/>
</dbReference>
<feature type="active site" description="Proton acceptor" evidence="13">
    <location>
        <position position="98"/>
    </location>
</feature>
<sequence length="373" mass="40389">MLPRDDHGRLLLKGVPRPQLLAWAGEQGLRPGQADALWAALYRKLRSDLAVMPELDRSARDGLAAVARLDVLRLEAVKQAADGTSKLVFQTDDGAAVESVLIPSTGPSALNEGPERATLCVSSQVGCAMNCQFCLTATMGLARNLSAAEIVDQLVIARRRFPDVWISNVVFMGMGEPLHNLDQVLPAIAVMVDDHGLGLSHRRVTVSTSGLVPQIRRLVAESPAQLAVSVNATTDEIRDAIMPVNRKYPLAVLFAALRELPLARRARVTLEYVLLAGVNDSLADAERLAELVRGLPCKLNLIPWNPHPGSEFRRPEPEQVAAFKAHLQGLRLNTSIRATRGDDTMAACGQLGRAPAESPRRTRRPHGLPVIAS</sequence>
<dbReference type="EC" id="2.1.1.192" evidence="13"/>
<feature type="binding site" evidence="13">
    <location>
        <position position="134"/>
    </location>
    <ligand>
        <name>[4Fe-4S] cluster</name>
        <dbReference type="ChEBI" id="CHEBI:49883"/>
        <note>4Fe-4S-S-AdoMet</note>
    </ligand>
</feature>
<accession>A0ABY7GYK1</accession>
<dbReference type="SFLD" id="SFLDG01062">
    <property type="entry name" value="methyltransferase_(Class_A)"/>
    <property type="match status" value="1"/>
</dbReference>
<keyword evidence="4 13" id="KW-0963">Cytoplasm</keyword>
<feature type="active site" description="S-methylcysteine intermediate" evidence="13">
    <location>
        <position position="348"/>
    </location>
</feature>
<evidence type="ECO:0000256" key="3">
    <source>
        <dbReference type="ARBA" id="ARBA00022485"/>
    </source>
</evidence>
<name>A0ABY7GYK1_9BACT</name>
<evidence type="ECO:0000256" key="8">
    <source>
        <dbReference type="ARBA" id="ARBA00022691"/>
    </source>
</evidence>
<dbReference type="HAMAP" id="MF_01849">
    <property type="entry name" value="RNA_methyltr_RlmN"/>
    <property type="match status" value="1"/>
</dbReference>
<keyword evidence="17" id="KW-1185">Reference proteome</keyword>
<proteinExistence type="inferred from homology"/>
<evidence type="ECO:0000256" key="2">
    <source>
        <dbReference type="ARBA" id="ARBA00007544"/>
    </source>
</evidence>
<keyword evidence="11 13" id="KW-0411">Iron-sulfur</keyword>
<comment type="similarity">
    <text evidence="2 13">Belongs to the radical SAM superfamily. RlmN family.</text>
</comment>
<evidence type="ECO:0000256" key="6">
    <source>
        <dbReference type="ARBA" id="ARBA00022603"/>
    </source>
</evidence>
<dbReference type="PROSITE" id="PS51918">
    <property type="entry name" value="RADICAL_SAM"/>
    <property type="match status" value="1"/>
</dbReference>
<evidence type="ECO:0000256" key="4">
    <source>
        <dbReference type="ARBA" id="ARBA00022490"/>
    </source>
</evidence>
<dbReference type="SFLD" id="SFLDF00275">
    <property type="entry name" value="adenosine_C2_methyltransferase"/>
    <property type="match status" value="1"/>
</dbReference>
<comment type="cofactor">
    <cofactor evidence="13">
        <name>[4Fe-4S] cluster</name>
        <dbReference type="ChEBI" id="CHEBI:49883"/>
    </cofactor>
    <text evidence="13">Binds 1 [4Fe-4S] cluster. The cluster is coordinated with 3 cysteines and an exchangeable S-adenosyl-L-methionine.</text>
</comment>
<dbReference type="PIRSF" id="PIRSF006004">
    <property type="entry name" value="CHP00048"/>
    <property type="match status" value="1"/>
</dbReference>
<comment type="caution">
    <text evidence="13">Lacks conserved residue(s) required for the propagation of feature annotation.</text>
</comment>
<dbReference type="InterPro" id="IPR007197">
    <property type="entry name" value="rSAM"/>
</dbReference>
<feature type="binding site" evidence="13">
    <location>
        <position position="207"/>
    </location>
    <ligand>
        <name>S-adenosyl-L-methionine</name>
        <dbReference type="ChEBI" id="CHEBI:59789"/>
    </ligand>
</feature>
<dbReference type="EMBL" id="CP114040">
    <property type="protein sequence ID" value="WAS92013.1"/>
    <property type="molecule type" value="Genomic_DNA"/>
</dbReference>
<feature type="binding site" evidence="13">
    <location>
        <position position="305"/>
    </location>
    <ligand>
        <name>S-adenosyl-L-methionine</name>
        <dbReference type="ChEBI" id="CHEBI:59789"/>
    </ligand>
</feature>
<dbReference type="SUPFAM" id="SSF102114">
    <property type="entry name" value="Radical SAM enzymes"/>
    <property type="match status" value="1"/>
</dbReference>
<gene>
    <name evidence="13 16" type="primary">rlmN</name>
    <name evidence="16" type="ORF">O0S08_38010</name>
</gene>
<feature type="binding site" evidence="13">
    <location>
        <begin position="175"/>
        <end position="176"/>
    </location>
    <ligand>
        <name>S-adenosyl-L-methionine</name>
        <dbReference type="ChEBI" id="CHEBI:59789"/>
    </ligand>
</feature>
<dbReference type="SMART" id="SM00729">
    <property type="entry name" value="Elp3"/>
    <property type="match status" value="1"/>
</dbReference>
<evidence type="ECO:0000256" key="12">
    <source>
        <dbReference type="ARBA" id="ARBA00023157"/>
    </source>
</evidence>
<dbReference type="PANTHER" id="PTHR30544:SF9">
    <property type="entry name" value="RADICAL SAM SUPERFAMILY PROTEIN"/>
    <property type="match status" value="1"/>
</dbReference>
<dbReference type="GO" id="GO:0032259">
    <property type="term" value="P:methylation"/>
    <property type="evidence" value="ECO:0007669"/>
    <property type="project" value="UniProtKB-KW"/>
</dbReference>
<evidence type="ECO:0000259" key="15">
    <source>
        <dbReference type="PROSITE" id="PS51918"/>
    </source>
</evidence>
<dbReference type="InterPro" id="IPR004383">
    <property type="entry name" value="rRNA_lsu_MTrfase_RlmN/Cfr"/>
</dbReference>
<feature type="domain" description="Radical SAM core" evidence="15">
    <location>
        <begin position="113"/>
        <end position="342"/>
    </location>
</feature>
<feature type="binding site" evidence="13">
    <location>
        <position position="127"/>
    </location>
    <ligand>
        <name>[4Fe-4S] cluster</name>
        <dbReference type="ChEBI" id="CHEBI:49883"/>
        <note>4Fe-4S-S-AdoMet</note>
    </ligand>
</feature>
<dbReference type="SFLD" id="SFLDS00029">
    <property type="entry name" value="Radical_SAM"/>
    <property type="match status" value="1"/>
</dbReference>
<comment type="catalytic activity">
    <reaction evidence="13">
        <text>adenosine(2503) in 23S rRNA + 2 reduced [2Fe-2S]-[ferredoxin] + 2 S-adenosyl-L-methionine = 2-methyladenosine(2503) in 23S rRNA + 5'-deoxyadenosine + L-methionine + 2 oxidized [2Fe-2S]-[ferredoxin] + S-adenosyl-L-homocysteine</text>
        <dbReference type="Rhea" id="RHEA:42916"/>
        <dbReference type="Rhea" id="RHEA-COMP:10000"/>
        <dbReference type="Rhea" id="RHEA-COMP:10001"/>
        <dbReference type="Rhea" id="RHEA-COMP:10152"/>
        <dbReference type="Rhea" id="RHEA-COMP:10282"/>
        <dbReference type="ChEBI" id="CHEBI:17319"/>
        <dbReference type="ChEBI" id="CHEBI:33737"/>
        <dbReference type="ChEBI" id="CHEBI:33738"/>
        <dbReference type="ChEBI" id="CHEBI:57844"/>
        <dbReference type="ChEBI" id="CHEBI:57856"/>
        <dbReference type="ChEBI" id="CHEBI:59789"/>
        <dbReference type="ChEBI" id="CHEBI:74411"/>
        <dbReference type="ChEBI" id="CHEBI:74497"/>
        <dbReference type="EC" id="2.1.1.192"/>
    </reaction>
</comment>
<keyword evidence="9 13" id="KW-0479">Metal-binding</keyword>
<dbReference type="Gene3D" id="3.20.20.70">
    <property type="entry name" value="Aldolase class I"/>
    <property type="match status" value="1"/>
</dbReference>
<reference evidence="16" key="1">
    <citation type="submission" date="2022-11" db="EMBL/GenBank/DDBJ databases">
        <title>Minimal conservation of predation-associated metabolite biosynthetic gene clusters underscores biosynthetic potential of Myxococcota including descriptions for ten novel species: Archangium lansinium sp. nov., Myxococcus landrumus sp. nov., Nannocystis bai.</title>
        <authorList>
            <person name="Ahearne A."/>
            <person name="Stevens C."/>
            <person name="Dowd S."/>
        </authorList>
    </citation>
    <scope>NUCLEOTIDE SEQUENCE</scope>
    <source>
        <strain evidence="16">Fl3</strain>
    </source>
</reference>